<dbReference type="SMART" id="SM00671">
    <property type="entry name" value="SEL1"/>
    <property type="match status" value="2"/>
</dbReference>
<dbReference type="InterPro" id="IPR006597">
    <property type="entry name" value="Sel1-like"/>
</dbReference>
<feature type="transmembrane region" description="Helical" evidence="1">
    <location>
        <begin position="276"/>
        <end position="296"/>
    </location>
</feature>
<dbReference type="InterPro" id="IPR050767">
    <property type="entry name" value="Sel1_AlgK"/>
</dbReference>
<reference evidence="2 3" key="1">
    <citation type="journal article" date="2021" name="Int. J. Syst. Evol. Microbiol.">
        <title>Capnocytophaga periodontitidis sp. nov., isolated from subgingival plaque of periodontitis patient.</title>
        <authorList>
            <person name="Zhang Y."/>
            <person name="Qiao D."/>
            <person name="Shi W."/>
            <person name="Wu D."/>
            <person name="Cai M."/>
        </authorList>
    </citation>
    <scope>NUCLEOTIDE SEQUENCE [LARGE SCALE GENOMIC DNA]</scope>
    <source>
        <strain evidence="2 3">051621</strain>
    </source>
</reference>
<keyword evidence="1" id="KW-1133">Transmembrane helix</keyword>
<accession>A0ABS0SP65</accession>
<evidence type="ECO:0008006" key="4">
    <source>
        <dbReference type="Google" id="ProtNLM"/>
    </source>
</evidence>
<feature type="transmembrane region" description="Helical" evidence="1">
    <location>
        <begin position="6"/>
        <end position="24"/>
    </location>
</feature>
<dbReference type="Proteomes" id="UP000641139">
    <property type="component" value="Unassembled WGS sequence"/>
</dbReference>
<protein>
    <recommendedName>
        <fullName evidence="4">Sel1 repeat family protein</fullName>
    </recommendedName>
</protein>
<keyword evidence="1" id="KW-0472">Membrane</keyword>
<dbReference type="InterPro" id="IPR011990">
    <property type="entry name" value="TPR-like_helical_dom_sf"/>
</dbReference>
<dbReference type="Gene3D" id="1.25.40.10">
    <property type="entry name" value="Tetratricopeptide repeat domain"/>
    <property type="match status" value="1"/>
</dbReference>
<keyword evidence="1" id="KW-0812">Transmembrane</keyword>
<dbReference type="PANTHER" id="PTHR11102:SF147">
    <property type="entry name" value="SEL1L ADAPTOR SUBUNIT OF ERAD E3 UBIQUITIN LIGASE"/>
    <property type="match status" value="1"/>
</dbReference>
<dbReference type="EMBL" id="JAEFDC010000008">
    <property type="protein sequence ID" value="MBI1647355.1"/>
    <property type="molecule type" value="Genomic_DNA"/>
</dbReference>
<sequence length="339" mass="38334">MEIIVIILLIAMVVVMYGIFQNLFGSSEEITVIEEIPSPPKDLKEVMAQMQSEKLFKQAISLTEQNNYTEALPILEQAANLGNVEAMCLLGDLYSEEKGVECDLQKSYEYYVQAAEKEFPKAQYKLGMLLFEKNDTYKAQLWIEKSAQNGYPEALEILKRMGINITPIRKDETTLDSLDRGSNSIRNNSIESMRNRGLLSNVFVSTLLLGITLWIVFFILGLLVLNSTNYDNYIYKNDSYIREEAAVIASITALIGSAVGLICMIIAYFKPKVSSFVYAIVIFLLAWVPTLVIFFINSGFSHEDDTMGFFGLTFVYIISLVIISMFIHLSKSKKPIIKF</sequence>
<comment type="caution">
    <text evidence="2">The sequence shown here is derived from an EMBL/GenBank/DDBJ whole genome shotgun (WGS) entry which is preliminary data.</text>
</comment>
<name>A0ABS0SP65_9FLAO</name>
<keyword evidence="3" id="KW-1185">Reference proteome</keyword>
<dbReference type="PANTHER" id="PTHR11102">
    <property type="entry name" value="SEL-1-LIKE PROTEIN"/>
    <property type="match status" value="1"/>
</dbReference>
<dbReference type="RefSeq" id="WP_198466962.1">
    <property type="nucleotide sequence ID" value="NZ_JAEFDC010000008.1"/>
</dbReference>
<evidence type="ECO:0000256" key="1">
    <source>
        <dbReference type="SAM" id="Phobius"/>
    </source>
</evidence>
<gene>
    <name evidence="2" type="ORF">I7X30_09820</name>
</gene>
<feature type="transmembrane region" description="Helical" evidence="1">
    <location>
        <begin position="245"/>
        <end position="269"/>
    </location>
</feature>
<feature type="transmembrane region" description="Helical" evidence="1">
    <location>
        <begin position="308"/>
        <end position="329"/>
    </location>
</feature>
<evidence type="ECO:0000313" key="2">
    <source>
        <dbReference type="EMBL" id="MBI1647355.1"/>
    </source>
</evidence>
<proteinExistence type="predicted"/>
<evidence type="ECO:0000313" key="3">
    <source>
        <dbReference type="Proteomes" id="UP000641139"/>
    </source>
</evidence>
<organism evidence="2 3">
    <name type="scientific">Capnocytophaga periodontitidis</name>
    <dbReference type="NCBI Taxonomy" id="2795027"/>
    <lineage>
        <taxon>Bacteria</taxon>
        <taxon>Pseudomonadati</taxon>
        <taxon>Bacteroidota</taxon>
        <taxon>Flavobacteriia</taxon>
        <taxon>Flavobacteriales</taxon>
        <taxon>Flavobacteriaceae</taxon>
        <taxon>Capnocytophaga</taxon>
    </lineage>
</organism>
<feature type="transmembrane region" description="Helical" evidence="1">
    <location>
        <begin position="202"/>
        <end position="225"/>
    </location>
</feature>
<dbReference type="SUPFAM" id="SSF81901">
    <property type="entry name" value="HCP-like"/>
    <property type="match status" value="1"/>
</dbReference>